<evidence type="ECO:0000256" key="1">
    <source>
        <dbReference type="ARBA" id="ARBA00004651"/>
    </source>
</evidence>
<dbReference type="EMBL" id="QFNK01000008">
    <property type="protein sequence ID" value="PZO88767.1"/>
    <property type="molecule type" value="Genomic_DNA"/>
</dbReference>
<reference evidence="8 9" key="1">
    <citation type="submission" date="2017-08" db="EMBL/GenBank/DDBJ databases">
        <title>Infants hospitalized years apart are colonized by the same room-sourced microbial strains.</title>
        <authorList>
            <person name="Brooks B."/>
            <person name="Olm M.R."/>
            <person name="Firek B.A."/>
            <person name="Baker R."/>
            <person name="Thomas B.C."/>
            <person name="Morowitz M.J."/>
            <person name="Banfield J.F."/>
        </authorList>
    </citation>
    <scope>NUCLEOTIDE SEQUENCE [LARGE SCALE GENOMIC DNA]</scope>
    <source>
        <strain evidence="8">S2_018_000_R2_104</strain>
    </source>
</reference>
<dbReference type="InterPro" id="IPR011701">
    <property type="entry name" value="MFS"/>
</dbReference>
<evidence type="ECO:0000256" key="6">
    <source>
        <dbReference type="ARBA" id="ARBA00023136"/>
    </source>
</evidence>
<evidence type="ECO:0000256" key="5">
    <source>
        <dbReference type="ARBA" id="ARBA00022989"/>
    </source>
</evidence>
<dbReference type="PANTHER" id="PTHR23513">
    <property type="entry name" value="INTEGRAL MEMBRANE EFFLUX PROTEIN-RELATED"/>
    <property type="match status" value="1"/>
</dbReference>
<organism evidence="8 9">
    <name type="scientific">Micavibrio aeruginosavorus</name>
    <dbReference type="NCBI Taxonomy" id="349221"/>
    <lineage>
        <taxon>Bacteria</taxon>
        <taxon>Pseudomonadati</taxon>
        <taxon>Bdellovibrionota</taxon>
        <taxon>Bdellovibrionia</taxon>
        <taxon>Bdellovibrionales</taxon>
        <taxon>Pseudobdellovibrionaceae</taxon>
        <taxon>Micavibrio</taxon>
    </lineage>
</organism>
<feature type="transmembrane region" description="Helical" evidence="7">
    <location>
        <begin position="50"/>
        <end position="69"/>
    </location>
</feature>
<keyword evidence="5 7" id="KW-1133">Transmembrane helix</keyword>
<feature type="transmembrane region" description="Helical" evidence="7">
    <location>
        <begin position="381"/>
        <end position="403"/>
    </location>
</feature>
<evidence type="ECO:0000313" key="9">
    <source>
        <dbReference type="Proteomes" id="UP000249557"/>
    </source>
</evidence>
<dbReference type="PANTHER" id="PTHR23513:SF9">
    <property type="entry name" value="ENTEROBACTIN EXPORTER ENTS"/>
    <property type="match status" value="1"/>
</dbReference>
<feature type="transmembrane region" description="Helical" evidence="7">
    <location>
        <begin position="266"/>
        <end position="285"/>
    </location>
</feature>
<name>A0A2W5A654_9BACT</name>
<feature type="transmembrane region" description="Helical" evidence="7">
    <location>
        <begin position="110"/>
        <end position="129"/>
    </location>
</feature>
<feature type="transmembrane region" description="Helical" evidence="7">
    <location>
        <begin position="81"/>
        <end position="104"/>
    </location>
</feature>
<evidence type="ECO:0000256" key="2">
    <source>
        <dbReference type="ARBA" id="ARBA00022448"/>
    </source>
</evidence>
<keyword evidence="3" id="KW-1003">Cell membrane</keyword>
<dbReference type="InterPro" id="IPR036259">
    <property type="entry name" value="MFS_trans_sf"/>
</dbReference>
<dbReference type="Gene3D" id="1.20.1250.20">
    <property type="entry name" value="MFS general substrate transporter like domains"/>
    <property type="match status" value="1"/>
</dbReference>
<dbReference type="Pfam" id="PF07690">
    <property type="entry name" value="MFS_1"/>
    <property type="match status" value="1"/>
</dbReference>
<gene>
    <name evidence="8" type="ORF">DI626_00975</name>
</gene>
<dbReference type="GO" id="GO:0022857">
    <property type="term" value="F:transmembrane transporter activity"/>
    <property type="evidence" value="ECO:0007669"/>
    <property type="project" value="InterPro"/>
</dbReference>
<evidence type="ECO:0000256" key="4">
    <source>
        <dbReference type="ARBA" id="ARBA00022692"/>
    </source>
</evidence>
<feature type="transmembrane region" description="Helical" evidence="7">
    <location>
        <begin position="150"/>
        <end position="172"/>
    </location>
</feature>
<evidence type="ECO:0000256" key="7">
    <source>
        <dbReference type="SAM" id="Phobius"/>
    </source>
</evidence>
<evidence type="ECO:0000313" key="8">
    <source>
        <dbReference type="EMBL" id="PZO88767.1"/>
    </source>
</evidence>
<comment type="caution">
    <text evidence="8">The sequence shown here is derived from an EMBL/GenBank/DDBJ whole genome shotgun (WGS) entry which is preliminary data.</text>
</comment>
<feature type="transmembrane region" description="Helical" evidence="7">
    <location>
        <begin position="178"/>
        <end position="198"/>
    </location>
</feature>
<dbReference type="SUPFAM" id="SSF103473">
    <property type="entry name" value="MFS general substrate transporter"/>
    <property type="match status" value="1"/>
</dbReference>
<feature type="transmembrane region" description="Helical" evidence="7">
    <location>
        <begin position="229"/>
        <end position="254"/>
    </location>
</feature>
<dbReference type="Proteomes" id="UP000249557">
    <property type="component" value="Unassembled WGS sequence"/>
</dbReference>
<proteinExistence type="predicted"/>
<keyword evidence="6 7" id="KW-0472">Membrane</keyword>
<keyword evidence="2" id="KW-0813">Transport</keyword>
<dbReference type="GO" id="GO:0005886">
    <property type="term" value="C:plasma membrane"/>
    <property type="evidence" value="ECO:0007669"/>
    <property type="project" value="UniProtKB-SubCell"/>
</dbReference>
<dbReference type="CDD" id="cd06173">
    <property type="entry name" value="MFS_MefA_like"/>
    <property type="match status" value="1"/>
</dbReference>
<comment type="subcellular location">
    <subcellularLocation>
        <location evidence="1">Cell membrane</location>
        <topology evidence="1">Multi-pass membrane protein</topology>
    </subcellularLocation>
</comment>
<evidence type="ECO:0000256" key="3">
    <source>
        <dbReference type="ARBA" id="ARBA00022475"/>
    </source>
</evidence>
<sequence length="426" mass="45352">MKKPSLSFDMLKVRDFRLLLFTRMFALSALQAQAVILGWQIYMMTRDPLLLGLTGLAEAVPAIACAFFAGHIVDNSRPQRVYLYCLAALTANTVFLFIIGSGLVDIGAGHFVPLAYLAIFISGFARAFIMPSSFSLLAQIVARKDISSASAWMSTGFQAASIVAPAVAGVIYGGYGAAAAWVMPLAMMLAAFFMMFSIKPADRADLGKVREPALKSIREGWKFILQSPVLLGAMSLDMLAVLFGGAIALLPAFATEILATGSEGLGILRAAPAAGAVIMALYLAVKPMRTIPVTRLLWVVVGFGVSMIGFGFSTSLWAAVLFLTLSGVFDSVSMVIRQTLMQLLTPDHMRGRVSSVNSMFVISSNEIGAFESGALAKLLGIVPAIVAGGFGTLIVAGATAWFLPSMRRTVIRVAEDDNTEVQQKPA</sequence>
<dbReference type="AlphaFoldDB" id="A0A2W5A654"/>
<keyword evidence="4 7" id="KW-0812">Transmembrane</keyword>
<feature type="transmembrane region" description="Helical" evidence="7">
    <location>
        <begin position="297"/>
        <end position="325"/>
    </location>
</feature>
<accession>A0A2W5A654</accession>
<protein>
    <submittedName>
        <fullName evidence="8">MFS transporter</fullName>
    </submittedName>
</protein>